<comment type="subcellular location">
    <subcellularLocation>
        <location evidence="1">Membrane</location>
        <topology evidence="1">Multi-pass membrane protein</topology>
    </subcellularLocation>
</comment>
<feature type="transmembrane region" description="Helical" evidence="7">
    <location>
        <begin position="138"/>
        <end position="159"/>
    </location>
</feature>
<evidence type="ECO:0000256" key="6">
    <source>
        <dbReference type="ARBA" id="ARBA00023136"/>
    </source>
</evidence>
<evidence type="ECO:0000256" key="7">
    <source>
        <dbReference type="SAM" id="Phobius"/>
    </source>
</evidence>
<keyword evidence="10" id="KW-1185">Reference proteome</keyword>
<evidence type="ECO:0000256" key="4">
    <source>
        <dbReference type="ARBA" id="ARBA00022989"/>
    </source>
</evidence>
<feature type="transmembrane region" description="Helical" evidence="7">
    <location>
        <begin position="319"/>
        <end position="342"/>
    </location>
</feature>
<feature type="transmembrane region" description="Helical" evidence="7">
    <location>
        <begin position="103"/>
        <end position="126"/>
    </location>
</feature>
<feature type="transmembrane region" description="Helical" evidence="7">
    <location>
        <begin position="289"/>
        <end position="307"/>
    </location>
</feature>
<dbReference type="InterPro" id="IPR038770">
    <property type="entry name" value="Na+/solute_symporter_sf"/>
</dbReference>
<feature type="domain" description="Cation/H+ exchanger transmembrane" evidence="8">
    <location>
        <begin position="20"/>
        <end position="402"/>
    </location>
</feature>
<dbReference type="EMBL" id="JAMQBK010000038">
    <property type="protein sequence ID" value="MCM2371800.1"/>
    <property type="molecule type" value="Genomic_DNA"/>
</dbReference>
<evidence type="ECO:0000256" key="3">
    <source>
        <dbReference type="ARBA" id="ARBA00022692"/>
    </source>
</evidence>
<feature type="transmembrane region" description="Helical" evidence="7">
    <location>
        <begin position="207"/>
        <end position="225"/>
    </location>
</feature>
<keyword evidence="3 7" id="KW-0812">Transmembrane</keyword>
<evidence type="ECO:0000256" key="2">
    <source>
        <dbReference type="ARBA" id="ARBA00022448"/>
    </source>
</evidence>
<feature type="transmembrane region" description="Helical" evidence="7">
    <location>
        <begin position="41"/>
        <end position="60"/>
    </location>
</feature>
<feature type="transmembrane region" description="Helical" evidence="7">
    <location>
        <begin position="245"/>
        <end position="277"/>
    </location>
</feature>
<name>A0ABT0U5G5_9BACT</name>
<proteinExistence type="predicted"/>
<feature type="transmembrane region" description="Helical" evidence="7">
    <location>
        <begin position="72"/>
        <end position="91"/>
    </location>
</feature>
<dbReference type="Gene3D" id="1.20.1530.20">
    <property type="match status" value="1"/>
</dbReference>
<accession>A0ABT0U5G5</accession>
<evidence type="ECO:0000256" key="1">
    <source>
        <dbReference type="ARBA" id="ARBA00004141"/>
    </source>
</evidence>
<dbReference type="InterPro" id="IPR006153">
    <property type="entry name" value="Cation/H_exchanger_TM"/>
</dbReference>
<dbReference type="Pfam" id="PF00999">
    <property type="entry name" value="Na_H_Exchanger"/>
    <property type="match status" value="1"/>
</dbReference>
<dbReference type="PANTHER" id="PTHR32468:SF0">
    <property type="entry name" value="K(+)_H(+) ANTIPORTER 1"/>
    <property type="match status" value="1"/>
</dbReference>
<feature type="transmembrane region" description="Helical" evidence="7">
    <location>
        <begin position="384"/>
        <end position="402"/>
    </location>
</feature>
<gene>
    <name evidence="9" type="ORF">NB063_14405</name>
</gene>
<dbReference type="RefSeq" id="WP_250929433.1">
    <property type="nucleotide sequence ID" value="NZ_JAMQBK010000038.1"/>
</dbReference>
<keyword evidence="5" id="KW-0406">Ion transport</keyword>
<protein>
    <submittedName>
        <fullName evidence="9">Cation:proton antiporter</fullName>
    </submittedName>
</protein>
<reference evidence="9 10" key="1">
    <citation type="journal article" date="2022" name="Syst. Appl. Microbiol.">
        <title>Rhodopirellula aestuarii sp. nov., a novel member of the genus Rhodopirellula isolated from brackish sediments collected in the Tagus River estuary, Portugal.</title>
        <authorList>
            <person name="Vitorino I.R."/>
            <person name="Klimek D."/>
            <person name="Calusinska M."/>
            <person name="Lobo-da-Cunha A."/>
            <person name="Vasconcelos V."/>
            <person name="Lage O.M."/>
        </authorList>
    </citation>
    <scope>NUCLEOTIDE SEQUENCE [LARGE SCALE GENOMIC DNA]</scope>
    <source>
        <strain evidence="9 10">ICT_H3.1</strain>
    </source>
</reference>
<sequence>MESLEGFVLTLLTQLVIIIVAAQVGGWLFRFWGQPKVVGEILAGLILGPSCLGMFFPDLLDNIFPASGDLQLRVLGQIGLVLLMFEVGLAFDFSHLTSVRGTSIAVASAGILLPFSLGMLLAYLMAPAVASDVDTLPFALFVATAMSITAIPILGRIMIDLQMETTPIGVLTISAAAIDDAIGWIVLAVISGIVTGGFVVSSTLWQLGYLTIFITASFLIIRPLADRFASRMPWSDPDRAPTMMAVLITGVFGFAIITNMIGVFSVFGPFVLGACLSHRTEIASFYRRAASPLVTAFLLPVFFTFTGLRTDIGSLDLSGWLWCLAIFLVACAGKLVGCGLATKLAGYSWQDSTVVALMMNTRALMGLVAINVGRDLGAIPDSVFSMLVVMAIGTTIMTVPLLKLVGVKRSTNETELQCESL</sequence>
<keyword evidence="6 7" id="KW-0472">Membrane</keyword>
<feature type="transmembrane region" description="Helical" evidence="7">
    <location>
        <begin position="181"/>
        <end position="200"/>
    </location>
</feature>
<keyword evidence="2" id="KW-0813">Transport</keyword>
<comment type="caution">
    <text evidence="9">The sequence shown here is derived from an EMBL/GenBank/DDBJ whole genome shotgun (WGS) entry which is preliminary data.</text>
</comment>
<organism evidence="9 10">
    <name type="scientific">Aporhodopirellula aestuarii</name>
    <dbReference type="NCBI Taxonomy" id="2950107"/>
    <lineage>
        <taxon>Bacteria</taxon>
        <taxon>Pseudomonadati</taxon>
        <taxon>Planctomycetota</taxon>
        <taxon>Planctomycetia</taxon>
        <taxon>Pirellulales</taxon>
        <taxon>Pirellulaceae</taxon>
        <taxon>Aporhodopirellula</taxon>
    </lineage>
</organism>
<evidence type="ECO:0000313" key="10">
    <source>
        <dbReference type="Proteomes" id="UP001202961"/>
    </source>
</evidence>
<feature type="transmembrane region" description="Helical" evidence="7">
    <location>
        <begin position="7"/>
        <end position="29"/>
    </location>
</feature>
<dbReference type="InterPro" id="IPR050794">
    <property type="entry name" value="CPA2_transporter"/>
</dbReference>
<keyword evidence="4 7" id="KW-1133">Transmembrane helix</keyword>
<evidence type="ECO:0000313" key="9">
    <source>
        <dbReference type="EMBL" id="MCM2371800.1"/>
    </source>
</evidence>
<evidence type="ECO:0000256" key="5">
    <source>
        <dbReference type="ARBA" id="ARBA00023065"/>
    </source>
</evidence>
<dbReference type="PANTHER" id="PTHR32468">
    <property type="entry name" value="CATION/H + ANTIPORTER"/>
    <property type="match status" value="1"/>
</dbReference>
<dbReference type="Proteomes" id="UP001202961">
    <property type="component" value="Unassembled WGS sequence"/>
</dbReference>
<evidence type="ECO:0000259" key="8">
    <source>
        <dbReference type="Pfam" id="PF00999"/>
    </source>
</evidence>